<comment type="function">
    <text evidence="6 9">Catalyzes cyclization of the linear tetrapyrrole, hydroxymethylbilane, to the macrocyclic uroporphyrinogen III.</text>
</comment>
<dbReference type="GO" id="GO:0004852">
    <property type="term" value="F:uroporphyrinogen-III synthase activity"/>
    <property type="evidence" value="ECO:0007669"/>
    <property type="project" value="UniProtKB-UniRule"/>
</dbReference>
<dbReference type="SUPFAM" id="SSF69618">
    <property type="entry name" value="HemD-like"/>
    <property type="match status" value="1"/>
</dbReference>
<reference evidence="11" key="1">
    <citation type="journal article" date="2020" name="mSystems">
        <title>Genome- and Community-Level Interaction Insights into Carbon Utilization and Element Cycling Functions of Hydrothermarchaeota in Hydrothermal Sediment.</title>
        <authorList>
            <person name="Zhou Z."/>
            <person name="Liu Y."/>
            <person name="Xu W."/>
            <person name="Pan J."/>
            <person name="Luo Z.H."/>
            <person name="Li M."/>
        </authorList>
    </citation>
    <scope>NUCLEOTIDE SEQUENCE [LARGE SCALE GENOMIC DNA]</scope>
    <source>
        <strain evidence="11">HyVt-535</strain>
    </source>
</reference>
<evidence type="ECO:0000256" key="9">
    <source>
        <dbReference type="RuleBase" id="RU366031"/>
    </source>
</evidence>
<keyword evidence="4 9" id="KW-0456">Lyase</keyword>
<keyword evidence="5 9" id="KW-0627">Porphyrin biosynthesis</keyword>
<dbReference type="AlphaFoldDB" id="A0A7C5IZB5"/>
<sequence length="254" mass="27197">MTCHLHGLSVLVTRPRGQSDALCELIEQAHGRPVRFPVMEIVPPGDPDAAAKVLARAASADLLLFVSANAVKHAFPRLPEILPAETAVAAVGRATARALEEAGLEPDLVPEGRFDSEGLLALPQLQEMAGKRVIIGRGEGGRETLRETLQARGAEVAYAEVYRRRCAERSAANLVAHWEALVEVATATSVAILDCLWRLLGEAGQAKLKETPLVVLSGRIADRARELGCRRVVVTRQAGDRAILESLCELAEGA</sequence>
<dbReference type="GO" id="GO:0006780">
    <property type="term" value="P:uroporphyrinogen III biosynthetic process"/>
    <property type="evidence" value="ECO:0007669"/>
    <property type="project" value="UniProtKB-UniRule"/>
</dbReference>
<name>A0A7C5IZB5_9GAMM</name>
<feature type="domain" description="Tetrapyrrole biosynthesis uroporphyrinogen III synthase" evidence="10">
    <location>
        <begin position="21"/>
        <end position="242"/>
    </location>
</feature>
<organism evidence="11">
    <name type="scientific">Thiolapillus brandeum</name>
    <dbReference type="NCBI Taxonomy" id="1076588"/>
    <lineage>
        <taxon>Bacteria</taxon>
        <taxon>Pseudomonadati</taxon>
        <taxon>Pseudomonadota</taxon>
        <taxon>Gammaproteobacteria</taxon>
        <taxon>Chromatiales</taxon>
        <taxon>Sedimenticolaceae</taxon>
        <taxon>Thiolapillus</taxon>
    </lineage>
</organism>
<dbReference type="CDD" id="cd06578">
    <property type="entry name" value="HemD"/>
    <property type="match status" value="1"/>
</dbReference>
<evidence type="ECO:0000256" key="7">
    <source>
        <dbReference type="ARBA" id="ARBA00040167"/>
    </source>
</evidence>
<dbReference type="InterPro" id="IPR003754">
    <property type="entry name" value="4pyrrol_synth_uPrphyn_synth"/>
</dbReference>
<comment type="similarity">
    <text evidence="2 9">Belongs to the uroporphyrinogen-III synthase family.</text>
</comment>
<dbReference type="Proteomes" id="UP000886100">
    <property type="component" value="Unassembled WGS sequence"/>
</dbReference>
<evidence type="ECO:0000256" key="4">
    <source>
        <dbReference type="ARBA" id="ARBA00023239"/>
    </source>
</evidence>
<evidence type="ECO:0000259" key="10">
    <source>
        <dbReference type="Pfam" id="PF02602"/>
    </source>
</evidence>
<dbReference type="InterPro" id="IPR036108">
    <property type="entry name" value="4pyrrol_syn_uPrphyn_synt_sf"/>
</dbReference>
<dbReference type="UniPathway" id="UPA00251">
    <property type="reaction ID" value="UER00320"/>
</dbReference>
<evidence type="ECO:0000256" key="1">
    <source>
        <dbReference type="ARBA" id="ARBA00004772"/>
    </source>
</evidence>
<evidence type="ECO:0000256" key="2">
    <source>
        <dbReference type="ARBA" id="ARBA00008133"/>
    </source>
</evidence>
<proteinExistence type="inferred from homology"/>
<dbReference type="EMBL" id="DROM01000280">
    <property type="protein sequence ID" value="HHH13495.1"/>
    <property type="molecule type" value="Genomic_DNA"/>
</dbReference>
<comment type="pathway">
    <text evidence="1 9">Porphyrin-containing compound metabolism; protoporphyrin-IX biosynthesis; coproporphyrinogen-III from 5-aminolevulinate: step 3/4.</text>
</comment>
<dbReference type="PANTHER" id="PTHR38042">
    <property type="entry name" value="UROPORPHYRINOGEN-III SYNTHASE, CHLOROPLASTIC"/>
    <property type="match status" value="1"/>
</dbReference>
<comment type="catalytic activity">
    <reaction evidence="8 9">
        <text>hydroxymethylbilane = uroporphyrinogen III + H2O</text>
        <dbReference type="Rhea" id="RHEA:18965"/>
        <dbReference type="ChEBI" id="CHEBI:15377"/>
        <dbReference type="ChEBI" id="CHEBI:57308"/>
        <dbReference type="ChEBI" id="CHEBI:57845"/>
        <dbReference type="EC" id="4.2.1.75"/>
    </reaction>
</comment>
<evidence type="ECO:0000256" key="8">
    <source>
        <dbReference type="ARBA" id="ARBA00048617"/>
    </source>
</evidence>
<dbReference type="Pfam" id="PF02602">
    <property type="entry name" value="HEM4"/>
    <property type="match status" value="1"/>
</dbReference>
<gene>
    <name evidence="11" type="ORF">ENJ98_04600</name>
</gene>
<accession>A0A7C5IZB5</accession>
<dbReference type="PANTHER" id="PTHR38042:SF1">
    <property type="entry name" value="UROPORPHYRINOGEN-III SYNTHASE, CHLOROPLASTIC"/>
    <property type="match status" value="1"/>
</dbReference>
<protein>
    <recommendedName>
        <fullName evidence="7 9">Uroporphyrinogen-III synthase</fullName>
        <ecNumber evidence="3 9">4.2.1.75</ecNumber>
    </recommendedName>
</protein>
<comment type="caution">
    <text evidence="11">The sequence shown here is derived from an EMBL/GenBank/DDBJ whole genome shotgun (WGS) entry which is preliminary data.</text>
</comment>
<dbReference type="GO" id="GO:0006782">
    <property type="term" value="P:protoporphyrinogen IX biosynthetic process"/>
    <property type="evidence" value="ECO:0007669"/>
    <property type="project" value="UniProtKB-UniRule"/>
</dbReference>
<dbReference type="Gene3D" id="3.40.50.10090">
    <property type="match status" value="2"/>
</dbReference>
<evidence type="ECO:0000313" key="11">
    <source>
        <dbReference type="EMBL" id="HHH13495.1"/>
    </source>
</evidence>
<dbReference type="InterPro" id="IPR039793">
    <property type="entry name" value="UROS/Hem4"/>
</dbReference>
<evidence type="ECO:0000256" key="5">
    <source>
        <dbReference type="ARBA" id="ARBA00023244"/>
    </source>
</evidence>
<evidence type="ECO:0000256" key="6">
    <source>
        <dbReference type="ARBA" id="ARBA00037589"/>
    </source>
</evidence>
<dbReference type="EC" id="4.2.1.75" evidence="3 9"/>
<evidence type="ECO:0000256" key="3">
    <source>
        <dbReference type="ARBA" id="ARBA00013109"/>
    </source>
</evidence>